<dbReference type="CDD" id="cd24034">
    <property type="entry name" value="ASKHA_NBD_O66634-like_rpt1"/>
    <property type="match status" value="1"/>
</dbReference>
<reference evidence="7 8" key="1">
    <citation type="submission" date="2016-10" db="EMBL/GenBank/DDBJ databases">
        <authorList>
            <person name="de Groot N.N."/>
        </authorList>
    </citation>
    <scope>NUCLEOTIDE SEQUENCE [LARGE SCALE GENOMIC DNA]</scope>
    <source>
        <strain evidence="7 8">AA1</strain>
    </source>
</reference>
<feature type="domain" description="ATPase BadF/BadG/BcrA/BcrD type" evidence="5">
    <location>
        <begin position="309"/>
        <end position="556"/>
    </location>
</feature>
<evidence type="ECO:0000256" key="4">
    <source>
        <dbReference type="ARBA" id="ARBA00023014"/>
    </source>
</evidence>
<evidence type="ECO:0000313" key="8">
    <source>
        <dbReference type="Proteomes" id="UP000198870"/>
    </source>
</evidence>
<dbReference type="InterPro" id="IPR008275">
    <property type="entry name" value="CoA_E_activase_dom"/>
</dbReference>
<dbReference type="GO" id="GO:0051536">
    <property type="term" value="F:iron-sulfur cluster binding"/>
    <property type="evidence" value="ECO:0007669"/>
    <property type="project" value="UniProtKB-KW"/>
</dbReference>
<sequence length="1371" mass="149023">MKAGLDFGSKYIHYAVLDADRVVASGSILHNGNLEEALTRARHAMETEAGGAITRFGVTGNITLSEARVFDPVIASVEAATLLKTPCKNILSIGCESFYLIRLDDQGNYVEHVVNSDCASGTGSFIDQQAERLGFSTEALAEKAAAFNGKAPSIATRCAVFAKSDIIHAQAQGYAKEAIATGLCEGVARSVLANTVRGRELTGDLLFIGGMAANAKIVREVEAALGLAVSVPESAQAVNAIGAASLADQPWEASKHLISRMGRERTVRPILDTNMPHYPAFDGLSSYEADGIEVTLYQAPEKACEAYMGIDVGSTSTKAVLTDKKGTILAGLYGRTQGDPVDAVTRLFAQVKELFKEVALTICGVATTGSGRELIKEVIGADLAINEITTHAKGATFLDPAVDTIIEIGGQDSKFTLLNDGVVKHAVMNYVCAAGTGSFIEEQAKRLHMTLPEISDIVEGAKAPFTSDRCTVYMERDLNIFLSEGWKKAEIMSAVLHSVRDNYLSKVVGKSSPGHRVYFQGATARNKALVACFERELDQKVLVSKFCHLTGALGCAVALKDAGIDASSFTGIDFSCTVETETCELCTNRCELRIYTVGDKKNAWGLKCGRDYAEKKVGGKETVSGLEKQFKAIFKTEDASAAGTKTIGIPETLFMVEYAPLFKDLFQRLGFNVVVEKSTAKKLAQGMKLINADFCTPMALTHGMVAALDRPGVDYIFLPTLISEQSLLETLPMEQPFGEKSTDSYFCYYSSYAATIINNLPGMDFGGRLLHPTVRMNNVADEIVGERLAADLAPILDLPEEAIVHAFIDAKKAFSAMKKVWVAEGTKRLANRGPKPKILLLGRPYALFDKRVNLGIPARMESMGFEIVSQSMMDLAPTTGDLPDHLDNMHWYFGQQILLALDAVRKNPDLYPVFLTCFRCSPDAYLMNHIKDAMEKMGKPYLILQLDEHASDVGYLTRIEAAIDTFVADYDRRKAESKEIVIPRTTFAPDTPDEGDTVLIPMVDARINRLQAEVFKAAGYKAEVLPMDNTTLNLGYRFASGGECLPNVAIVGSVISRLSQGDLAPEQAIVYLPNICLSCNFNQYANLVKAAGTKAGYAGIKVMNTNGQAAVPGISARHNAQLLSVTILSSILSKLRFRFLPYETEEGATMKAVGEAEAIIAWHIANRKSLMTAAEKVRELFGGLPLPKTRKPRIAILGDMYAKYNEVLNEAICDHAEALGGEVILPSYNELVVHSIFADTRQNHCGEKLLGTMTGYEEKFEAIFDGLLEGVTEPPLDECQALMEEFGLTSFIAGETAVSLGRMLYYVKHGLVSAVIHVNPVFCCPGVISASIFRKIQERYGVPVIDLFYDGTNKPNRMIDPHMFYLTRKAG</sequence>
<evidence type="ECO:0000256" key="2">
    <source>
        <dbReference type="ARBA" id="ARBA00022723"/>
    </source>
</evidence>
<proteinExistence type="predicted"/>
<dbReference type="CDD" id="cd24035">
    <property type="entry name" value="ASKHA_NBD_O66634-like_rpt2"/>
    <property type="match status" value="1"/>
</dbReference>
<dbReference type="Gene3D" id="3.30.420.40">
    <property type="match status" value="4"/>
</dbReference>
<dbReference type="Gene3D" id="3.40.50.11900">
    <property type="match status" value="1"/>
</dbReference>
<dbReference type="InterPro" id="IPR051805">
    <property type="entry name" value="Dehydratase_Activator_Redct"/>
</dbReference>
<dbReference type="PANTHER" id="PTHR32329:SF2">
    <property type="entry name" value="BIFUNCTIONAL PROTEIN [INCLUDES 2-HYDROXYACYL-COA DEHYDRATASE (N-TER) AND ITS ACTIVATOR DOMAIN (C_TERM)"/>
    <property type="match status" value="1"/>
</dbReference>
<feature type="domain" description="DUF2229" evidence="6">
    <location>
        <begin position="646"/>
        <end position="872"/>
    </location>
</feature>
<dbReference type="STRING" id="419481.SAMN05216233_118102"/>
<dbReference type="RefSeq" id="WP_092213552.1">
    <property type="nucleotide sequence ID" value="NZ_FMUX01000018.1"/>
</dbReference>
<dbReference type="Proteomes" id="UP000198870">
    <property type="component" value="Unassembled WGS sequence"/>
</dbReference>
<dbReference type="InterPro" id="IPR043129">
    <property type="entry name" value="ATPase_NBD"/>
</dbReference>
<gene>
    <name evidence="7" type="ORF">SAMN05216233_118102</name>
</gene>
<dbReference type="Pfam" id="PF09989">
    <property type="entry name" value="DUF2229"/>
    <property type="match status" value="1"/>
</dbReference>
<name>A0A1G5IAL9_9BACT</name>
<dbReference type="EMBL" id="FMUX01000018">
    <property type="protein sequence ID" value="SCY72831.1"/>
    <property type="molecule type" value="Genomic_DNA"/>
</dbReference>
<dbReference type="SUPFAM" id="SSF53067">
    <property type="entry name" value="Actin-like ATPase domain"/>
    <property type="match status" value="2"/>
</dbReference>
<keyword evidence="3" id="KW-0408">Iron</keyword>
<protein>
    <submittedName>
        <fullName evidence="7">CoA-substrate-specific enzyme activase, putative</fullName>
    </submittedName>
</protein>
<keyword evidence="4" id="KW-0411">Iron-sulfur</keyword>
<keyword evidence="2" id="KW-0479">Metal-binding</keyword>
<evidence type="ECO:0000256" key="3">
    <source>
        <dbReference type="ARBA" id="ARBA00023004"/>
    </source>
</evidence>
<evidence type="ECO:0000259" key="5">
    <source>
        <dbReference type="Pfam" id="PF01869"/>
    </source>
</evidence>
<dbReference type="OrthoDB" id="9177882at2"/>
<dbReference type="Pfam" id="PF01869">
    <property type="entry name" value="BcrAD_BadFG"/>
    <property type="match status" value="2"/>
</dbReference>
<comment type="cofactor">
    <cofactor evidence="1">
        <name>[4Fe-4S] cluster</name>
        <dbReference type="ChEBI" id="CHEBI:49883"/>
    </cofactor>
</comment>
<dbReference type="InterPro" id="IPR018709">
    <property type="entry name" value="CoA_activase_DUF2229"/>
</dbReference>
<evidence type="ECO:0000256" key="1">
    <source>
        <dbReference type="ARBA" id="ARBA00001966"/>
    </source>
</evidence>
<dbReference type="NCBIfam" id="TIGR00241">
    <property type="entry name" value="CoA_E_activ"/>
    <property type="match status" value="1"/>
</dbReference>
<dbReference type="GO" id="GO:0046872">
    <property type="term" value="F:metal ion binding"/>
    <property type="evidence" value="ECO:0007669"/>
    <property type="project" value="UniProtKB-KW"/>
</dbReference>
<evidence type="ECO:0000313" key="7">
    <source>
        <dbReference type="EMBL" id="SCY72831.1"/>
    </source>
</evidence>
<evidence type="ECO:0000259" key="6">
    <source>
        <dbReference type="Pfam" id="PF09989"/>
    </source>
</evidence>
<accession>A0A1G5IAL9</accession>
<feature type="domain" description="ATPase BadF/BadG/BcrA/BcrD type" evidence="5">
    <location>
        <begin position="77"/>
        <end position="247"/>
    </location>
</feature>
<organism evidence="7 8">
    <name type="scientific">Desulfoluna spongiiphila</name>
    <dbReference type="NCBI Taxonomy" id="419481"/>
    <lineage>
        <taxon>Bacteria</taxon>
        <taxon>Pseudomonadati</taxon>
        <taxon>Thermodesulfobacteriota</taxon>
        <taxon>Desulfobacteria</taxon>
        <taxon>Desulfobacterales</taxon>
        <taxon>Desulfolunaceae</taxon>
        <taxon>Desulfoluna</taxon>
    </lineage>
</organism>
<dbReference type="InterPro" id="IPR002731">
    <property type="entry name" value="ATPase_BadF"/>
</dbReference>
<dbReference type="PANTHER" id="PTHR32329">
    <property type="entry name" value="BIFUNCTIONAL PROTEIN [INCLUDES 2-HYDROXYACYL-COA DEHYDRATASE (N-TER) AND ITS ACTIVATOR DOMAIN (C_TERM)-RELATED"/>
    <property type="match status" value="1"/>
</dbReference>
<keyword evidence="8" id="KW-1185">Reference proteome</keyword>